<accession>A0A1M6JGL0</accession>
<evidence type="ECO:0000313" key="2">
    <source>
        <dbReference type="Proteomes" id="UP000184080"/>
    </source>
</evidence>
<reference evidence="1 2" key="1">
    <citation type="submission" date="2016-11" db="EMBL/GenBank/DDBJ databases">
        <authorList>
            <person name="Jaros S."/>
            <person name="Januszkiewicz K."/>
            <person name="Wedrychowicz H."/>
        </authorList>
    </citation>
    <scope>NUCLEOTIDE SEQUENCE [LARGE SCALE GENOMIC DNA]</scope>
    <source>
        <strain evidence="1 2">DSM 21864</strain>
    </source>
</reference>
<dbReference type="AlphaFoldDB" id="A0A1M6JGL0"/>
<dbReference type="Proteomes" id="UP000184080">
    <property type="component" value="Unassembled WGS sequence"/>
</dbReference>
<dbReference type="SUPFAM" id="SSF53335">
    <property type="entry name" value="S-adenosyl-L-methionine-dependent methyltransferases"/>
    <property type="match status" value="1"/>
</dbReference>
<dbReference type="EMBL" id="FQZO01000005">
    <property type="protein sequence ID" value="SHJ45807.1"/>
    <property type="molecule type" value="Genomic_DNA"/>
</dbReference>
<organism evidence="1 2">
    <name type="scientific">Clostridium amylolyticum</name>
    <dbReference type="NCBI Taxonomy" id="1121298"/>
    <lineage>
        <taxon>Bacteria</taxon>
        <taxon>Bacillati</taxon>
        <taxon>Bacillota</taxon>
        <taxon>Clostridia</taxon>
        <taxon>Eubacteriales</taxon>
        <taxon>Clostridiaceae</taxon>
        <taxon>Clostridium</taxon>
    </lineage>
</organism>
<evidence type="ECO:0008006" key="3">
    <source>
        <dbReference type="Google" id="ProtNLM"/>
    </source>
</evidence>
<dbReference type="OrthoDB" id="1935097at2"/>
<dbReference type="STRING" id="1121298.SAMN05444401_3093"/>
<dbReference type="RefSeq" id="WP_073008614.1">
    <property type="nucleotide sequence ID" value="NZ_FQZO01000005.1"/>
</dbReference>
<name>A0A1M6JGL0_9CLOT</name>
<protein>
    <recommendedName>
        <fullName evidence="3">Spermidine synthase</fullName>
    </recommendedName>
</protein>
<proteinExistence type="predicted"/>
<dbReference type="Gene3D" id="3.40.50.150">
    <property type="entry name" value="Vaccinia Virus protein VP39"/>
    <property type="match status" value="1"/>
</dbReference>
<gene>
    <name evidence="1" type="ORF">SAMN05444401_3093</name>
</gene>
<sequence length="245" mass="28955">MIPFDTEYIHEEIEKYTSKLKGKNLIYNNINIHMKSLKGKINGYIFQYEDNFSIIPALYVNGKETMKLSPEEIIGCYTAHKYARGKVGIVGLGLGYFTLKVLENKNVTEVIVYESNKEVIDFYFNSFGDNEKLKIVEEDAFKVRGEEFDFFFVDIYYNKLSLSVVEHYVHFNNAHSIQEYTFWGMERFLLSCKIEDILNIYIPELWMSMSRELFSKYNDSPYKDLFNPLPENEVEMVLKEFQKIL</sequence>
<evidence type="ECO:0000313" key="1">
    <source>
        <dbReference type="EMBL" id="SHJ45807.1"/>
    </source>
</evidence>
<dbReference type="InterPro" id="IPR029063">
    <property type="entry name" value="SAM-dependent_MTases_sf"/>
</dbReference>
<keyword evidence="2" id="KW-1185">Reference proteome</keyword>